<dbReference type="Proteomes" id="UP000530038">
    <property type="component" value="Unassembled WGS sequence"/>
</dbReference>
<gene>
    <name evidence="3" type="ORF">H2Y56_05180</name>
</gene>
<evidence type="ECO:0000259" key="1">
    <source>
        <dbReference type="Pfam" id="PF13910"/>
    </source>
</evidence>
<dbReference type="Pfam" id="PF24098">
    <property type="entry name" value="DUF7380"/>
    <property type="match status" value="1"/>
</dbReference>
<protein>
    <submittedName>
        <fullName evidence="3">DUF4209 domain-containing protein</fullName>
    </submittedName>
</protein>
<organism evidence="3 4">
    <name type="scientific">Pectobacterium aroidearum</name>
    <dbReference type="NCBI Taxonomy" id="1201031"/>
    <lineage>
        <taxon>Bacteria</taxon>
        <taxon>Pseudomonadati</taxon>
        <taxon>Pseudomonadota</taxon>
        <taxon>Gammaproteobacteria</taxon>
        <taxon>Enterobacterales</taxon>
        <taxon>Pectobacteriaceae</taxon>
        <taxon>Pectobacterium</taxon>
    </lineage>
</organism>
<feature type="domain" description="DUF7380" evidence="2">
    <location>
        <begin position="13"/>
        <end position="179"/>
    </location>
</feature>
<dbReference type="InterPro" id="IPR055804">
    <property type="entry name" value="DUF7380"/>
</dbReference>
<dbReference type="Pfam" id="PF13910">
    <property type="entry name" value="DUF4209"/>
    <property type="match status" value="1"/>
</dbReference>
<accession>A0ABR5ZAB8</accession>
<evidence type="ECO:0000313" key="4">
    <source>
        <dbReference type="Proteomes" id="UP000530038"/>
    </source>
</evidence>
<dbReference type="EMBL" id="JACERK010000002">
    <property type="protein sequence ID" value="MBA5231509.1"/>
    <property type="molecule type" value="Genomic_DNA"/>
</dbReference>
<name>A0ABR5ZAB8_9GAMM</name>
<proteinExistence type="predicted"/>
<evidence type="ECO:0000259" key="2">
    <source>
        <dbReference type="Pfam" id="PF24098"/>
    </source>
</evidence>
<comment type="caution">
    <text evidence="3">The sequence shown here is derived from an EMBL/GenBank/DDBJ whole genome shotgun (WGS) entry which is preliminary data.</text>
</comment>
<reference evidence="3 4" key="1">
    <citation type="submission" date="2020-07" db="EMBL/GenBank/DDBJ databases">
        <title>Characterization of Pectobacterium aroidearum strains causing soft rot on Amorphophallus konjac.</title>
        <authorList>
            <person name="Xie H."/>
        </authorList>
    </citation>
    <scope>NUCLEOTIDE SEQUENCE [LARGE SCALE GENOMIC DNA]</scope>
    <source>
        <strain evidence="3 4">MY10</strain>
    </source>
</reference>
<keyword evidence="4" id="KW-1185">Reference proteome</keyword>
<dbReference type="RefSeq" id="WP_181828839.1">
    <property type="nucleotide sequence ID" value="NZ_CP104757.1"/>
</dbReference>
<evidence type="ECO:0000313" key="3">
    <source>
        <dbReference type="EMBL" id="MBA5231509.1"/>
    </source>
</evidence>
<feature type="domain" description="DUF4209" evidence="1">
    <location>
        <begin position="497"/>
        <end position="586"/>
    </location>
</feature>
<dbReference type="InterPro" id="IPR025209">
    <property type="entry name" value="DUF4209"/>
</dbReference>
<sequence>MTNAVTSLSNAPPPLTMVDFQAAGLEALLDSHPEANSQDLQTLLSDAAKTHASGPARALTLLSNIISMMLVPTDQTQVFRPFIELSDGRSSMGPDHLTSADIDVLVQVCDTIQQPVLRARIADLIWLRDPKRGHHYPKMAIEAYRAKPINISTWHSGVGVGWHRALQLAKQIRATDEIEKTVHAMLNAFFDATTRPDISPLHFVRPLLTEKKAAGRERDVAVELEAIGHKRFEAASAFDAESFFKAAADWYQWARDADQHDAMLAMVARAISLQAEQANGAITEHHWYTKAIEAYRRVAARSRKRLGVDEAIEELRRKREKAGHGMLEEMVMIRGPSIDISDLVAAAVDHVKGRHAVEALMAFIRLDSPPDADALKAEAETLLREHPLSTMFSGAVMASDGRQVANTGPKSGWDNQVDEKVREMFRHHAHLVAVSSLMPALDQIRFEHRYHLADFIEIAERSPIVPSGRAYIIGKGLFAGFCGDMVQAMHTLMPQFEHMVRYVLQGAEAFTAEHRPDGRDMEVALASLLDRPQMAEEFGEGLTLAIRAIMCDQAGSNLRNDIAHGLADEELCSAPFALYAWWIVLQLVVETFAAAQEISASKTIHATANETLMKDDNKN</sequence>